<name>A0AAN2PLN4_9BACI</name>
<dbReference type="EMBL" id="CCXW01000001">
    <property type="protein sequence ID" value="CEG34982.1"/>
    <property type="molecule type" value="Genomic_DNA"/>
</dbReference>
<reference evidence="1 2" key="1">
    <citation type="journal article" date="2014" name="Genome Announc.">
        <title>Genome Sequence of Bacillus simplex Strain P558, Isolated from a Human Fecal Sample.</title>
        <authorList>
            <person name="Croce O."/>
            <person name="Hugon P."/>
            <person name="Lagier J.C."/>
            <person name="Bibi F."/>
            <person name="Robert C."/>
            <person name="Azhar E.I."/>
            <person name="Raoult D."/>
            <person name="Fournier P.E."/>
        </authorList>
    </citation>
    <scope>NUCLEOTIDE SEQUENCE [LARGE SCALE GENOMIC DNA]</scope>
    <source>
        <strain evidence="1 2">P558</strain>
    </source>
</reference>
<keyword evidence="2" id="KW-1185">Reference proteome</keyword>
<organism evidence="1 2">
    <name type="scientific">Peribacillus simplex</name>
    <dbReference type="NCBI Taxonomy" id="1478"/>
    <lineage>
        <taxon>Bacteria</taxon>
        <taxon>Bacillati</taxon>
        <taxon>Bacillota</taxon>
        <taxon>Bacilli</taxon>
        <taxon>Bacillales</taxon>
        <taxon>Bacillaceae</taxon>
        <taxon>Peribacillus</taxon>
    </lineage>
</organism>
<protein>
    <submittedName>
        <fullName evidence="1">Uncharacterized protein</fullName>
    </submittedName>
</protein>
<proteinExistence type="predicted"/>
<evidence type="ECO:0000313" key="1">
    <source>
        <dbReference type="EMBL" id="CEG34982.1"/>
    </source>
</evidence>
<dbReference type="Proteomes" id="UP000182110">
    <property type="component" value="Unassembled WGS sequence"/>
</dbReference>
<gene>
    <name evidence="1" type="ORF">BN1180_05190</name>
</gene>
<sequence>MIKGLLISFKRKEPVPNHETGSFLLIIHLW</sequence>
<accession>A0AAN2PLN4</accession>
<comment type="caution">
    <text evidence="1">The sequence shown here is derived from an EMBL/GenBank/DDBJ whole genome shotgun (WGS) entry which is preliminary data.</text>
</comment>
<dbReference type="AlphaFoldDB" id="A0AAN2PLN4"/>
<evidence type="ECO:0000313" key="2">
    <source>
        <dbReference type="Proteomes" id="UP000182110"/>
    </source>
</evidence>